<comment type="subcellular location">
    <subcellularLocation>
        <location evidence="1">Nucleus</location>
    </subcellularLocation>
</comment>
<gene>
    <name evidence="4" type="ORF">EVAR_79422_1</name>
</gene>
<dbReference type="GO" id="GO:0005634">
    <property type="term" value="C:nucleus"/>
    <property type="evidence" value="ECO:0007669"/>
    <property type="project" value="UniProtKB-SubCell"/>
</dbReference>
<dbReference type="PROSITE" id="PS50803">
    <property type="entry name" value="OAR"/>
    <property type="match status" value="1"/>
</dbReference>
<dbReference type="Proteomes" id="UP000299102">
    <property type="component" value="Unassembled WGS sequence"/>
</dbReference>
<name>A0A4C1VFT2_EUMVA</name>
<reference evidence="4 5" key="1">
    <citation type="journal article" date="2019" name="Commun. Biol.">
        <title>The bagworm genome reveals a unique fibroin gene that provides high tensile strength.</title>
        <authorList>
            <person name="Kono N."/>
            <person name="Nakamura H."/>
            <person name="Ohtoshi R."/>
            <person name="Tomita M."/>
            <person name="Numata K."/>
            <person name="Arakawa K."/>
        </authorList>
    </citation>
    <scope>NUCLEOTIDE SEQUENCE [LARGE SCALE GENOMIC DNA]</scope>
</reference>
<dbReference type="AlphaFoldDB" id="A0A4C1VFT2"/>
<feature type="compositionally biased region" description="Low complexity" evidence="2">
    <location>
        <begin position="100"/>
        <end position="111"/>
    </location>
</feature>
<evidence type="ECO:0000256" key="1">
    <source>
        <dbReference type="ARBA" id="ARBA00004123"/>
    </source>
</evidence>
<feature type="domain" description="OAR" evidence="3">
    <location>
        <begin position="69"/>
        <end position="82"/>
    </location>
</feature>
<evidence type="ECO:0000313" key="4">
    <source>
        <dbReference type="EMBL" id="GBP37489.1"/>
    </source>
</evidence>
<dbReference type="EMBL" id="BGZK01000334">
    <property type="protein sequence ID" value="GBP37489.1"/>
    <property type="molecule type" value="Genomic_DNA"/>
</dbReference>
<dbReference type="InterPro" id="IPR003654">
    <property type="entry name" value="OAR_dom"/>
</dbReference>
<protein>
    <recommendedName>
        <fullName evidence="3">OAR domain-containing protein</fullName>
    </recommendedName>
</protein>
<evidence type="ECO:0000259" key="3">
    <source>
        <dbReference type="PROSITE" id="PS50803"/>
    </source>
</evidence>
<dbReference type="Pfam" id="PF03826">
    <property type="entry name" value="OAR"/>
    <property type="match status" value="1"/>
</dbReference>
<feature type="region of interest" description="Disordered" evidence="2">
    <location>
        <begin position="85"/>
        <end position="111"/>
    </location>
</feature>
<proteinExistence type="predicted"/>
<keyword evidence="5" id="KW-1185">Reference proteome</keyword>
<sequence>MTDNLREEHHSVATTEDNISALRHNQVHMSQVHKILHEHLAYASAAAAAAAALCPPYGLAALAARCRSSSIADLRLKARRHAAALAAARAPSPPLPPAQPAQALNPTSADT</sequence>
<accession>A0A4C1VFT2</accession>
<evidence type="ECO:0000256" key="2">
    <source>
        <dbReference type="SAM" id="MobiDB-lite"/>
    </source>
</evidence>
<organism evidence="4 5">
    <name type="scientific">Eumeta variegata</name>
    <name type="common">Bagworm moth</name>
    <name type="synonym">Eumeta japonica</name>
    <dbReference type="NCBI Taxonomy" id="151549"/>
    <lineage>
        <taxon>Eukaryota</taxon>
        <taxon>Metazoa</taxon>
        <taxon>Ecdysozoa</taxon>
        <taxon>Arthropoda</taxon>
        <taxon>Hexapoda</taxon>
        <taxon>Insecta</taxon>
        <taxon>Pterygota</taxon>
        <taxon>Neoptera</taxon>
        <taxon>Endopterygota</taxon>
        <taxon>Lepidoptera</taxon>
        <taxon>Glossata</taxon>
        <taxon>Ditrysia</taxon>
        <taxon>Tineoidea</taxon>
        <taxon>Psychidae</taxon>
        <taxon>Oiketicinae</taxon>
        <taxon>Eumeta</taxon>
    </lineage>
</organism>
<comment type="caution">
    <text evidence="4">The sequence shown here is derived from an EMBL/GenBank/DDBJ whole genome shotgun (WGS) entry which is preliminary data.</text>
</comment>
<evidence type="ECO:0000313" key="5">
    <source>
        <dbReference type="Proteomes" id="UP000299102"/>
    </source>
</evidence>